<dbReference type="AlphaFoldDB" id="G4CTP9"/>
<organism evidence="1 2">
    <name type="scientific">Neisseria wadsworthii 9715</name>
    <dbReference type="NCBI Taxonomy" id="1030841"/>
    <lineage>
        <taxon>Bacteria</taxon>
        <taxon>Pseudomonadati</taxon>
        <taxon>Pseudomonadota</taxon>
        <taxon>Betaproteobacteria</taxon>
        <taxon>Neisseriales</taxon>
        <taxon>Neisseriaceae</taxon>
        <taxon>Neisseria</taxon>
    </lineage>
</organism>
<dbReference type="Proteomes" id="UP000005336">
    <property type="component" value="Unassembled WGS sequence"/>
</dbReference>
<evidence type="ECO:0000313" key="2">
    <source>
        <dbReference type="Proteomes" id="UP000005336"/>
    </source>
</evidence>
<gene>
    <name evidence="1" type="ORF">HMPREF9370_2459</name>
</gene>
<dbReference type="HOGENOM" id="CLU_1223676_0_0_4"/>
<reference evidence="1 2" key="1">
    <citation type="submission" date="2011-06" db="EMBL/GenBank/DDBJ databases">
        <authorList>
            <person name="Muzny D."/>
            <person name="Qin X."/>
            <person name="Deng J."/>
            <person name="Jiang H."/>
            <person name="Liu Y."/>
            <person name="Qu J."/>
            <person name="Song X.-Z."/>
            <person name="Zhang L."/>
            <person name="Thornton R."/>
            <person name="Coyle M."/>
            <person name="Francisco L."/>
            <person name="Jackson L."/>
            <person name="Javaid M."/>
            <person name="Korchina V."/>
            <person name="Kovar C."/>
            <person name="Mata R."/>
            <person name="Mathew T."/>
            <person name="Ngo R."/>
            <person name="Nguyen L."/>
            <person name="Nguyen N."/>
            <person name="Okwuonu G."/>
            <person name="Ongeri F."/>
            <person name="Pham C."/>
            <person name="Simmons D."/>
            <person name="Wilczek-Boney K."/>
            <person name="Hale W."/>
            <person name="Jakkamsetti A."/>
            <person name="Pham P."/>
            <person name="Ruth R."/>
            <person name="San Lucas F."/>
            <person name="Warren J."/>
            <person name="Zhang J."/>
            <person name="Zhao Z."/>
            <person name="Zhou C."/>
            <person name="Zhu D."/>
            <person name="Lee S."/>
            <person name="Bess C."/>
            <person name="Blankenburg K."/>
            <person name="Forbes L."/>
            <person name="Fu Q."/>
            <person name="Gubbala S."/>
            <person name="Hirani K."/>
            <person name="Jayaseelan J.C."/>
            <person name="Lara F."/>
            <person name="Munidasa M."/>
            <person name="Palculict T."/>
            <person name="Patil S."/>
            <person name="Pu L.-L."/>
            <person name="Saada N."/>
            <person name="Tang L."/>
            <person name="Weissenberger G."/>
            <person name="Zhu Y."/>
            <person name="Hemphill L."/>
            <person name="Shang Y."/>
            <person name="Youmans B."/>
            <person name="Ayvaz T."/>
            <person name="Ross M."/>
            <person name="Santibanez J."/>
            <person name="Aqrawi P."/>
            <person name="Gross S."/>
            <person name="Joshi V."/>
            <person name="Fowler G."/>
            <person name="Nazareth L."/>
            <person name="Reid J."/>
            <person name="Worley K."/>
            <person name="Petrosino J."/>
            <person name="Highlander S."/>
            <person name="Gibbs R."/>
        </authorList>
    </citation>
    <scope>NUCLEOTIDE SEQUENCE [LARGE SCALE GENOMIC DNA]</scope>
    <source>
        <strain evidence="1 2">9715</strain>
    </source>
</reference>
<keyword evidence="2" id="KW-1185">Reference proteome</keyword>
<proteinExistence type="predicted"/>
<dbReference type="PATRIC" id="fig|1030841.3.peg.2448"/>
<name>G4CTP9_9NEIS</name>
<evidence type="ECO:0000313" key="1">
    <source>
        <dbReference type="EMBL" id="EGZ44154.1"/>
    </source>
</evidence>
<protein>
    <submittedName>
        <fullName evidence="1">Uncharacterized protein</fullName>
    </submittedName>
</protein>
<dbReference type="STRING" id="1030841.HMPREF9370_2459"/>
<accession>G4CTP9</accession>
<dbReference type="EMBL" id="AGAZ01000079">
    <property type="protein sequence ID" value="EGZ44154.1"/>
    <property type="molecule type" value="Genomic_DNA"/>
</dbReference>
<comment type="caution">
    <text evidence="1">The sequence shown here is derived from an EMBL/GenBank/DDBJ whole genome shotgun (WGS) entry which is preliminary data.</text>
</comment>
<sequence>METEETMVKKIAAICGVVWLLGACGNVQREQITVQGAPQILPPFGFMKDAQGAQQVGQGKVGYRFILLEPNTAVMAANKPFMLAHRGGNLPFANGSDGVYLGVTDAKGMTPLFLFETQVPEDGFVLLERIGKGNSGAWLDLTDNGRPLIGVRYTLNVCDEQPYQYQGVTNTRGQTVYVAADKGTNVHISAYREDEAAQKAALAHYCPTKKTMSKQTVKTKKVNKQR</sequence>